<keyword evidence="2" id="KW-1185">Reference proteome</keyword>
<dbReference type="EMBL" id="JAWZSR010000003">
    <property type="protein sequence ID" value="MDX8045746.1"/>
    <property type="molecule type" value="Genomic_DNA"/>
</dbReference>
<comment type="caution">
    <text evidence="1">The sequence shown here is derived from an EMBL/GenBank/DDBJ whole genome shotgun (WGS) entry which is preliminary data.</text>
</comment>
<dbReference type="Proteomes" id="UP001277972">
    <property type="component" value="Unassembled WGS sequence"/>
</dbReference>
<reference evidence="1" key="1">
    <citation type="submission" date="2023-11" db="EMBL/GenBank/DDBJ databases">
        <title>Gracilibacillus pellucida a moderately halophilic bacterium isolated from saline soil in Xinjiang province.</title>
        <authorList>
            <person name="Zhang Z."/>
            <person name="Tan F."/>
            <person name="Wang Y."/>
            <person name="Xia M."/>
        </authorList>
    </citation>
    <scope>NUCLEOTIDE SEQUENCE</scope>
    <source>
        <strain evidence="1">S3-1-1</strain>
    </source>
</reference>
<sequence length="304" mass="34857">MTTIYKSKGGKQVLHDKYEKYLNTLLFDVGREYVETRFGETHVLVAGPEDGQPVFVFQGGNCINPMTLSWFSSLAKRYRIYAPDTIGHPGLSAETRISAEDQSFPQWIEDVMEHYHIQKCAFVGPSYGGGIILRLATFMPEKIACAVLVAPAGINLGSKRRMIKDVLYPLICFRITSSKKHLKKMTNAMSDNMMKDIDSELIGDVMKYVKLEQNMPKLTNKEELANYRAPTLIIAGQKDIFFPESKIHDKAKEIIPNLVAFKSYDMSHFPSEEYLVKMNKEIRMFLDKYYEESEIMHRNRVNSL</sequence>
<protein>
    <submittedName>
        <fullName evidence="1">Alpha/beta hydrolase</fullName>
    </submittedName>
</protein>
<evidence type="ECO:0000313" key="2">
    <source>
        <dbReference type="Proteomes" id="UP001277972"/>
    </source>
</evidence>
<gene>
    <name evidence="1" type="ORF">SH601_07060</name>
</gene>
<name>A0ACC6M4B7_9BACI</name>
<proteinExistence type="predicted"/>
<organism evidence="1 2">
    <name type="scientific">Gracilibacillus pellucidus</name>
    <dbReference type="NCBI Taxonomy" id="3095368"/>
    <lineage>
        <taxon>Bacteria</taxon>
        <taxon>Bacillati</taxon>
        <taxon>Bacillota</taxon>
        <taxon>Bacilli</taxon>
        <taxon>Bacillales</taxon>
        <taxon>Bacillaceae</taxon>
        <taxon>Gracilibacillus</taxon>
    </lineage>
</organism>
<keyword evidence="1" id="KW-0378">Hydrolase</keyword>
<evidence type="ECO:0000313" key="1">
    <source>
        <dbReference type="EMBL" id="MDX8045746.1"/>
    </source>
</evidence>
<accession>A0ACC6M4B7</accession>